<dbReference type="EMBL" id="JAFLQW010000524">
    <property type="protein sequence ID" value="MBO0351305.1"/>
    <property type="molecule type" value="Genomic_DNA"/>
</dbReference>
<gene>
    <name evidence="1" type="ORF">J0895_19935</name>
</gene>
<dbReference type="Pfam" id="PF14076">
    <property type="entry name" value="DUF4258"/>
    <property type="match status" value="1"/>
</dbReference>
<dbReference type="RefSeq" id="WP_207089751.1">
    <property type="nucleotide sequence ID" value="NZ_JAFLQW010000524.1"/>
</dbReference>
<dbReference type="Proteomes" id="UP000664844">
    <property type="component" value="Unassembled WGS sequence"/>
</dbReference>
<comment type="caution">
    <text evidence="1">The sequence shown here is derived from an EMBL/GenBank/DDBJ whole genome shotgun (WGS) entry which is preliminary data.</text>
</comment>
<dbReference type="InterPro" id="IPR025354">
    <property type="entry name" value="DUF4258"/>
</dbReference>
<reference evidence="1 2" key="1">
    <citation type="submission" date="2021-03" db="EMBL/GenBank/DDBJ databases">
        <title>Metabolic Capacity of the Antarctic Cyanobacterium Phormidium pseudopriestleyi that Sustains Oxygenic Photosynthesis in the Presence of Hydrogen Sulfide.</title>
        <authorList>
            <person name="Lumian J.E."/>
            <person name="Jungblut A.D."/>
            <person name="Dillon M.L."/>
            <person name="Hawes I."/>
            <person name="Doran P.T."/>
            <person name="Mackey T.J."/>
            <person name="Dick G.J."/>
            <person name="Grettenberger C.L."/>
            <person name="Sumner D.Y."/>
        </authorList>
    </citation>
    <scope>NUCLEOTIDE SEQUENCE [LARGE SCALE GENOMIC DNA]</scope>
    <source>
        <strain evidence="1 2">FRX01</strain>
    </source>
</reference>
<accession>A0ABS3FW17</accession>
<name>A0ABS3FW17_9CYAN</name>
<keyword evidence="2" id="KW-1185">Reference proteome</keyword>
<evidence type="ECO:0000313" key="1">
    <source>
        <dbReference type="EMBL" id="MBO0351305.1"/>
    </source>
</evidence>
<evidence type="ECO:0000313" key="2">
    <source>
        <dbReference type="Proteomes" id="UP000664844"/>
    </source>
</evidence>
<sequence>MAKPIYFSPHARQQMLLRGAEEEEVIAAIRSGNWQPAKNGKLHSRLQFGYNKDSPINQEFYLYKAVDAIFKEGVEQIVVITVKVYYFN</sequence>
<proteinExistence type="predicted"/>
<organism evidence="1 2">
    <name type="scientific">Phormidium pseudopriestleyi FRX01</name>
    <dbReference type="NCBI Taxonomy" id="1759528"/>
    <lineage>
        <taxon>Bacteria</taxon>
        <taxon>Bacillati</taxon>
        <taxon>Cyanobacteriota</taxon>
        <taxon>Cyanophyceae</taxon>
        <taxon>Oscillatoriophycideae</taxon>
        <taxon>Oscillatoriales</taxon>
        <taxon>Oscillatoriaceae</taxon>
        <taxon>Phormidium</taxon>
    </lineage>
</organism>
<protein>
    <submittedName>
        <fullName evidence="1">DUF4258 domain-containing protein</fullName>
    </submittedName>
</protein>